<comment type="caution">
    <text evidence="2">The sequence shown here is derived from an EMBL/GenBank/DDBJ whole genome shotgun (WGS) entry which is preliminary data.</text>
</comment>
<feature type="region of interest" description="Disordered" evidence="1">
    <location>
        <begin position="1"/>
        <end position="21"/>
    </location>
</feature>
<sequence length="64" mass="7299">MQVLPGRPEHPAADREPQRLVNGQGQVLIQLREPTVKAKLVKQAEGKRVTRHLKKLKKRERGAK</sequence>
<dbReference type="EMBL" id="LAZR01031817">
    <property type="protein sequence ID" value="KKL52653.1"/>
    <property type="molecule type" value="Genomic_DNA"/>
</dbReference>
<accession>A0A0F9CT90</accession>
<reference evidence="2" key="1">
    <citation type="journal article" date="2015" name="Nature">
        <title>Complex archaea that bridge the gap between prokaryotes and eukaryotes.</title>
        <authorList>
            <person name="Spang A."/>
            <person name="Saw J.H."/>
            <person name="Jorgensen S.L."/>
            <person name="Zaremba-Niedzwiedzka K."/>
            <person name="Martijn J."/>
            <person name="Lind A.E."/>
            <person name="van Eijk R."/>
            <person name="Schleper C."/>
            <person name="Guy L."/>
            <person name="Ettema T.J."/>
        </authorList>
    </citation>
    <scope>NUCLEOTIDE SEQUENCE</scope>
</reference>
<proteinExistence type="predicted"/>
<gene>
    <name evidence="2" type="ORF">LCGC14_2283320</name>
</gene>
<name>A0A0F9CT90_9ZZZZ</name>
<evidence type="ECO:0000313" key="2">
    <source>
        <dbReference type="EMBL" id="KKL52653.1"/>
    </source>
</evidence>
<dbReference type="AlphaFoldDB" id="A0A0F9CT90"/>
<feature type="compositionally biased region" description="Basic and acidic residues" evidence="1">
    <location>
        <begin position="7"/>
        <end position="18"/>
    </location>
</feature>
<protein>
    <submittedName>
        <fullName evidence="2">Uncharacterized protein</fullName>
    </submittedName>
</protein>
<evidence type="ECO:0000256" key="1">
    <source>
        <dbReference type="SAM" id="MobiDB-lite"/>
    </source>
</evidence>
<organism evidence="2">
    <name type="scientific">marine sediment metagenome</name>
    <dbReference type="NCBI Taxonomy" id="412755"/>
    <lineage>
        <taxon>unclassified sequences</taxon>
        <taxon>metagenomes</taxon>
        <taxon>ecological metagenomes</taxon>
    </lineage>
</organism>